<keyword evidence="2" id="KW-1185">Reference proteome</keyword>
<reference evidence="1" key="2">
    <citation type="submission" date="2022-06" db="UniProtKB">
        <authorList>
            <consortium name="EnsemblMetazoa"/>
        </authorList>
    </citation>
    <scope>IDENTIFICATION</scope>
    <source>
        <strain evidence="1">PS312</strain>
    </source>
</reference>
<organism evidence="1 2">
    <name type="scientific">Pristionchus pacificus</name>
    <name type="common">Parasitic nematode worm</name>
    <dbReference type="NCBI Taxonomy" id="54126"/>
    <lineage>
        <taxon>Eukaryota</taxon>
        <taxon>Metazoa</taxon>
        <taxon>Ecdysozoa</taxon>
        <taxon>Nematoda</taxon>
        <taxon>Chromadorea</taxon>
        <taxon>Rhabditida</taxon>
        <taxon>Rhabditina</taxon>
        <taxon>Diplogasteromorpha</taxon>
        <taxon>Diplogasteroidea</taxon>
        <taxon>Neodiplogasteridae</taxon>
        <taxon>Pristionchus</taxon>
    </lineage>
</organism>
<accession>A0A454Y7B0</accession>
<name>A0A454Y7B0_PRIPA</name>
<proteinExistence type="predicted"/>
<dbReference type="AlphaFoldDB" id="A0A454Y7B0"/>
<sequence>MLFNAIVLAVLVGCAGANVQCNSCSSNNAIDCSTGQTCQGNYCIYERTTAQNGASTVMRSCASSSFFKYPDESMLQTVNQCERRSINGIDYAVEVCNTGSFCDTQCNTVSILYSSLSAILMPVLFLL</sequence>
<dbReference type="OrthoDB" id="5834533at2759"/>
<accession>A0A8R1YGV2</accession>
<protein>
    <submittedName>
        <fullName evidence="1">Uncharacterized protein</fullName>
    </submittedName>
</protein>
<dbReference type="OMA" id="CIYERTT"/>
<dbReference type="Proteomes" id="UP000005239">
    <property type="component" value="Unassembled WGS sequence"/>
</dbReference>
<dbReference type="EnsemblMetazoa" id="PPA21867.1">
    <property type="protein sequence ID" value="PPA21867.1"/>
    <property type="gene ID" value="WBGene00111421"/>
</dbReference>
<reference evidence="2" key="1">
    <citation type="journal article" date="2008" name="Nat. Genet.">
        <title>The Pristionchus pacificus genome provides a unique perspective on nematode lifestyle and parasitism.</title>
        <authorList>
            <person name="Dieterich C."/>
            <person name="Clifton S.W."/>
            <person name="Schuster L.N."/>
            <person name="Chinwalla A."/>
            <person name="Delehaunty K."/>
            <person name="Dinkelacker I."/>
            <person name="Fulton L."/>
            <person name="Fulton R."/>
            <person name="Godfrey J."/>
            <person name="Minx P."/>
            <person name="Mitreva M."/>
            <person name="Roeseler W."/>
            <person name="Tian H."/>
            <person name="Witte H."/>
            <person name="Yang S.P."/>
            <person name="Wilson R.K."/>
            <person name="Sommer R.J."/>
        </authorList>
    </citation>
    <scope>NUCLEOTIDE SEQUENCE [LARGE SCALE GENOMIC DNA]</scope>
    <source>
        <strain evidence="2">PS312</strain>
    </source>
</reference>
<evidence type="ECO:0000313" key="2">
    <source>
        <dbReference type="Proteomes" id="UP000005239"/>
    </source>
</evidence>
<gene>
    <name evidence="1" type="primary">WBGene00111421</name>
</gene>
<evidence type="ECO:0000313" key="1">
    <source>
        <dbReference type="EnsemblMetazoa" id="PPA21867.1"/>
    </source>
</evidence>